<dbReference type="AlphaFoldDB" id="A0AAD6TQT1"/>
<dbReference type="GO" id="GO:0008270">
    <property type="term" value="F:zinc ion binding"/>
    <property type="evidence" value="ECO:0007669"/>
    <property type="project" value="UniProtKB-KW"/>
</dbReference>
<dbReference type="PANTHER" id="PTHR10131:SF94">
    <property type="entry name" value="TNF RECEPTOR-ASSOCIATED FACTOR 4"/>
    <property type="match status" value="1"/>
</dbReference>
<dbReference type="InterPro" id="IPR001841">
    <property type="entry name" value="Znf_RING"/>
</dbReference>
<feature type="zinc finger region" description="TRAF-type" evidence="4">
    <location>
        <begin position="152"/>
        <end position="196"/>
    </location>
</feature>
<dbReference type="SUPFAM" id="SSF57850">
    <property type="entry name" value="RING/U-box"/>
    <property type="match status" value="1"/>
</dbReference>
<dbReference type="PROSITE" id="PS50089">
    <property type="entry name" value="ZF_RING_2"/>
    <property type="match status" value="1"/>
</dbReference>
<dbReference type="Gene3D" id="3.30.40.10">
    <property type="entry name" value="Zinc/RING finger domain, C3HC4 (zinc finger)"/>
    <property type="match status" value="2"/>
</dbReference>
<name>A0AAD6TQT1_9AGAR</name>
<feature type="compositionally biased region" description="Polar residues" evidence="5">
    <location>
        <begin position="290"/>
        <end position="300"/>
    </location>
</feature>
<evidence type="ECO:0000313" key="8">
    <source>
        <dbReference type="EMBL" id="KAJ7076346.1"/>
    </source>
</evidence>
<feature type="domain" description="TRAF-type" evidence="7">
    <location>
        <begin position="152"/>
        <end position="196"/>
    </location>
</feature>
<dbReference type="InterPro" id="IPR001293">
    <property type="entry name" value="Znf_TRAF"/>
</dbReference>
<keyword evidence="3 4" id="KW-0862">Zinc</keyword>
<keyword evidence="9" id="KW-1185">Reference proteome</keyword>
<dbReference type="InterPro" id="IPR017907">
    <property type="entry name" value="Znf_RING_CS"/>
</dbReference>
<evidence type="ECO:0000256" key="4">
    <source>
        <dbReference type="PROSITE-ProRule" id="PRU00207"/>
    </source>
</evidence>
<organism evidence="8 9">
    <name type="scientific">Mycena belliarum</name>
    <dbReference type="NCBI Taxonomy" id="1033014"/>
    <lineage>
        <taxon>Eukaryota</taxon>
        <taxon>Fungi</taxon>
        <taxon>Dikarya</taxon>
        <taxon>Basidiomycota</taxon>
        <taxon>Agaricomycotina</taxon>
        <taxon>Agaricomycetes</taxon>
        <taxon>Agaricomycetidae</taxon>
        <taxon>Agaricales</taxon>
        <taxon>Marasmiineae</taxon>
        <taxon>Mycenaceae</taxon>
        <taxon>Mycena</taxon>
    </lineage>
</organism>
<dbReference type="SUPFAM" id="SSF49599">
    <property type="entry name" value="TRAF domain-like"/>
    <property type="match status" value="2"/>
</dbReference>
<feature type="domain" description="TRAF-type" evidence="7">
    <location>
        <begin position="98"/>
        <end position="150"/>
    </location>
</feature>
<comment type="caution">
    <text evidence="8">The sequence shown here is derived from an EMBL/GenBank/DDBJ whole genome shotgun (WGS) entry which is preliminary data.</text>
</comment>
<dbReference type="PROSITE" id="PS00518">
    <property type="entry name" value="ZF_RING_1"/>
    <property type="match status" value="1"/>
</dbReference>
<evidence type="ECO:0000313" key="9">
    <source>
        <dbReference type="Proteomes" id="UP001222325"/>
    </source>
</evidence>
<protein>
    <submittedName>
        <fullName evidence="8">Uncharacterized protein</fullName>
    </submittedName>
</protein>
<dbReference type="Pfam" id="PF13923">
    <property type="entry name" value="zf-C3HC4_2"/>
    <property type="match status" value="1"/>
</dbReference>
<feature type="domain" description="RING-type" evidence="6">
    <location>
        <begin position="15"/>
        <end position="54"/>
    </location>
</feature>
<feature type="zinc finger region" description="TRAF-type" evidence="4">
    <location>
        <begin position="98"/>
        <end position="150"/>
    </location>
</feature>
<dbReference type="PANTHER" id="PTHR10131">
    <property type="entry name" value="TNF RECEPTOR ASSOCIATED FACTOR"/>
    <property type="match status" value="1"/>
</dbReference>
<reference evidence="8" key="1">
    <citation type="submission" date="2023-03" db="EMBL/GenBank/DDBJ databases">
        <title>Massive genome expansion in bonnet fungi (Mycena s.s.) driven by repeated elements and novel gene families across ecological guilds.</title>
        <authorList>
            <consortium name="Lawrence Berkeley National Laboratory"/>
            <person name="Harder C.B."/>
            <person name="Miyauchi S."/>
            <person name="Viragh M."/>
            <person name="Kuo A."/>
            <person name="Thoen E."/>
            <person name="Andreopoulos B."/>
            <person name="Lu D."/>
            <person name="Skrede I."/>
            <person name="Drula E."/>
            <person name="Henrissat B."/>
            <person name="Morin E."/>
            <person name="Kohler A."/>
            <person name="Barry K."/>
            <person name="LaButti K."/>
            <person name="Morin E."/>
            <person name="Salamov A."/>
            <person name="Lipzen A."/>
            <person name="Mereny Z."/>
            <person name="Hegedus B."/>
            <person name="Baldrian P."/>
            <person name="Stursova M."/>
            <person name="Weitz H."/>
            <person name="Taylor A."/>
            <person name="Grigoriev I.V."/>
            <person name="Nagy L.G."/>
            <person name="Martin F."/>
            <person name="Kauserud H."/>
        </authorList>
    </citation>
    <scope>NUCLEOTIDE SEQUENCE</scope>
    <source>
        <strain evidence="8">CBHHK173m</strain>
    </source>
</reference>
<evidence type="ECO:0000256" key="5">
    <source>
        <dbReference type="SAM" id="MobiDB-lite"/>
    </source>
</evidence>
<proteinExistence type="predicted"/>
<evidence type="ECO:0000259" key="7">
    <source>
        <dbReference type="PROSITE" id="PS50145"/>
    </source>
</evidence>
<gene>
    <name evidence="8" type="ORF">B0H15DRAFT_893387</name>
</gene>
<evidence type="ECO:0000259" key="6">
    <source>
        <dbReference type="PROSITE" id="PS50089"/>
    </source>
</evidence>
<dbReference type="InterPro" id="IPR013083">
    <property type="entry name" value="Znf_RING/FYVE/PHD"/>
</dbReference>
<dbReference type="Proteomes" id="UP001222325">
    <property type="component" value="Unassembled WGS sequence"/>
</dbReference>
<dbReference type="PROSITE" id="PS50145">
    <property type="entry name" value="ZF_TRAF"/>
    <property type="match status" value="2"/>
</dbReference>
<evidence type="ECO:0000256" key="2">
    <source>
        <dbReference type="ARBA" id="ARBA00022771"/>
    </source>
</evidence>
<accession>A0AAD6TQT1</accession>
<dbReference type="SMART" id="SM00184">
    <property type="entry name" value="RING"/>
    <property type="match status" value="1"/>
</dbReference>
<feature type="region of interest" description="Disordered" evidence="5">
    <location>
        <begin position="278"/>
        <end position="316"/>
    </location>
</feature>
<evidence type="ECO:0000256" key="1">
    <source>
        <dbReference type="ARBA" id="ARBA00022723"/>
    </source>
</evidence>
<keyword evidence="1 4" id="KW-0479">Metal-binding</keyword>
<dbReference type="EMBL" id="JARJCN010000082">
    <property type="protein sequence ID" value="KAJ7076346.1"/>
    <property type="molecule type" value="Genomic_DNA"/>
</dbReference>
<sequence>MLFNYVADPNSNLLCCICRMPFVQPVSTRTCSHTFCSDCIIQAISHARQCPVDRSPLSVDDLLPANSIIRSLVDELIVECVHRTSGCTHTCQRQQLHSHLKDTCPYSRVDCPKGECGERLARKDAAAHQCVHKFVLCDSCGVNIQLDQLENHTSECADTVVTCDSCALELHRFDWVSHKNACPAAIISCPQAPNGCGWTGPREGLASSHIPFCPFEAIKGFFALNTTKFERIAEENLVLRHKVDTLESTVHTMKRELQSVKTALGPWYRPDGAYAYSRPSADLPPDLQPASASSSMTRRYSQAGDAPPTRPMATPFDHAPRQDVYAAYFPSEAPEEPYPPAAFDLAARRRTLPAGWEPHFGNLSPNAPAPAPAHAHGRPAAQLAVAPLNLSTTLEGALAGMRESVVALGGAVDSLGRRNDIALTNEALRLNEEVMSLRANVHGLRMQARLIMMDRNALATGRSSDVNMLGGDGAWPSLPRFYYPQMSSPPGQSITKL</sequence>
<keyword evidence="2 4" id="KW-0863">Zinc-finger</keyword>
<evidence type="ECO:0000256" key="3">
    <source>
        <dbReference type="ARBA" id="ARBA00022833"/>
    </source>
</evidence>